<keyword evidence="5 11" id="KW-0853">WD repeat</keyword>
<gene>
    <name evidence="12" type="ORF">THRCLA_01073</name>
</gene>
<evidence type="ECO:0000256" key="6">
    <source>
        <dbReference type="ARBA" id="ARBA00022737"/>
    </source>
</evidence>
<sequence>MYVQPRQGIANFSCQAVEFSPFHEHWLAVATAQYFGIIGNGQQLVMELLASGELKPLRAFDTQDGIYDVAWSETHANQLVSGCANGHLKLWDVTTPDDFPIQTYAEHSMEVSSVNWNMMDRQHFVSGSWDTTLKLWTPVRPQSVLTLSGHTGPIYNAIWSAHSNNL</sequence>
<dbReference type="SUPFAM" id="SSF50978">
    <property type="entry name" value="WD40 repeat-like"/>
    <property type="match status" value="1"/>
</dbReference>
<evidence type="ECO:0000256" key="10">
    <source>
        <dbReference type="ARBA" id="ARBA00032565"/>
    </source>
</evidence>
<keyword evidence="8" id="KW-0576">Peroxisome</keyword>
<accession>A0A1W0A9A4</accession>
<keyword evidence="6" id="KW-0677">Repeat</keyword>
<dbReference type="Pfam" id="PF00400">
    <property type="entry name" value="WD40"/>
    <property type="match status" value="2"/>
</dbReference>
<dbReference type="PROSITE" id="PS00678">
    <property type="entry name" value="WD_REPEATS_1"/>
    <property type="match status" value="1"/>
</dbReference>
<dbReference type="PROSITE" id="PS50082">
    <property type="entry name" value="WD_REPEATS_2"/>
    <property type="match status" value="1"/>
</dbReference>
<feature type="repeat" description="WD" evidence="11">
    <location>
        <begin position="104"/>
        <end position="136"/>
    </location>
</feature>
<dbReference type="InterPro" id="IPR001680">
    <property type="entry name" value="WD40_rpt"/>
</dbReference>
<evidence type="ECO:0000313" key="12">
    <source>
        <dbReference type="EMBL" id="OQS06897.1"/>
    </source>
</evidence>
<dbReference type="GO" id="GO:0005782">
    <property type="term" value="C:peroxisomal matrix"/>
    <property type="evidence" value="ECO:0007669"/>
    <property type="project" value="UniProtKB-SubCell"/>
</dbReference>
<dbReference type="InterPro" id="IPR044536">
    <property type="entry name" value="PEX7"/>
</dbReference>
<dbReference type="OrthoDB" id="273771at2759"/>
<evidence type="ECO:0000313" key="13">
    <source>
        <dbReference type="Proteomes" id="UP000243217"/>
    </source>
</evidence>
<evidence type="ECO:0000256" key="3">
    <source>
        <dbReference type="ARBA" id="ARBA00022448"/>
    </source>
</evidence>
<reference evidence="12 13" key="1">
    <citation type="journal article" date="2014" name="Genome Biol. Evol.">
        <title>The secreted proteins of Achlya hypogyna and Thraustotheca clavata identify the ancestral oomycete secretome and reveal gene acquisitions by horizontal gene transfer.</title>
        <authorList>
            <person name="Misner I."/>
            <person name="Blouin N."/>
            <person name="Leonard G."/>
            <person name="Richards T.A."/>
            <person name="Lane C.E."/>
        </authorList>
    </citation>
    <scope>NUCLEOTIDE SEQUENCE [LARGE SCALE GENOMIC DNA]</scope>
    <source>
        <strain evidence="12 13">ATCC 34112</strain>
    </source>
</reference>
<proteinExistence type="inferred from homology"/>
<dbReference type="InterPro" id="IPR015943">
    <property type="entry name" value="WD40/YVTN_repeat-like_dom_sf"/>
</dbReference>
<dbReference type="AlphaFoldDB" id="A0A1W0A9A4"/>
<dbReference type="Gene3D" id="2.130.10.10">
    <property type="entry name" value="YVTN repeat-like/Quinoprotein amine dehydrogenase"/>
    <property type="match status" value="1"/>
</dbReference>
<dbReference type="SMART" id="SM00320">
    <property type="entry name" value="WD40"/>
    <property type="match status" value="2"/>
</dbReference>
<keyword evidence="12" id="KW-0675">Receptor</keyword>
<dbReference type="PANTHER" id="PTHR46027">
    <property type="entry name" value="PEROXISOMAL TARGETING SIGNAL 2 RECEPTOR"/>
    <property type="match status" value="1"/>
</dbReference>
<evidence type="ECO:0000256" key="5">
    <source>
        <dbReference type="ARBA" id="ARBA00022574"/>
    </source>
</evidence>
<feature type="non-terminal residue" evidence="12">
    <location>
        <position position="166"/>
    </location>
</feature>
<evidence type="ECO:0000256" key="1">
    <source>
        <dbReference type="ARBA" id="ARBA00004253"/>
    </source>
</evidence>
<dbReference type="InterPro" id="IPR036322">
    <property type="entry name" value="WD40_repeat_dom_sf"/>
</dbReference>
<dbReference type="GO" id="GO:0005829">
    <property type="term" value="C:cytosol"/>
    <property type="evidence" value="ECO:0007669"/>
    <property type="project" value="UniProtKB-SubCell"/>
</dbReference>
<evidence type="ECO:0000256" key="4">
    <source>
        <dbReference type="ARBA" id="ARBA00022490"/>
    </source>
</evidence>
<comment type="similarity">
    <text evidence="9">Belongs to the WD repeat peroxin-7 family.</text>
</comment>
<dbReference type="Proteomes" id="UP000243217">
    <property type="component" value="Unassembled WGS sequence"/>
</dbReference>
<dbReference type="GO" id="GO:0005053">
    <property type="term" value="F:peroxisome matrix targeting signal-2 binding"/>
    <property type="evidence" value="ECO:0007669"/>
    <property type="project" value="InterPro"/>
</dbReference>
<dbReference type="EMBL" id="JNBS01000295">
    <property type="protein sequence ID" value="OQS06897.1"/>
    <property type="molecule type" value="Genomic_DNA"/>
</dbReference>
<evidence type="ECO:0000256" key="9">
    <source>
        <dbReference type="ARBA" id="ARBA00024017"/>
    </source>
</evidence>
<dbReference type="GO" id="GO:0016558">
    <property type="term" value="P:protein import into peroxisome matrix"/>
    <property type="evidence" value="ECO:0007669"/>
    <property type="project" value="InterPro"/>
</dbReference>
<evidence type="ECO:0000256" key="8">
    <source>
        <dbReference type="ARBA" id="ARBA00023140"/>
    </source>
</evidence>
<organism evidence="12 13">
    <name type="scientific">Thraustotheca clavata</name>
    <dbReference type="NCBI Taxonomy" id="74557"/>
    <lineage>
        <taxon>Eukaryota</taxon>
        <taxon>Sar</taxon>
        <taxon>Stramenopiles</taxon>
        <taxon>Oomycota</taxon>
        <taxon>Saprolegniomycetes</taxon>
        <taxon>Saprolegniales</taxon>
        <taxon>Achlyaceae</taxon>
        <taxon>Thraustotheca</taxon>
    </lineage>
</organism>
<comment type="caution">
    <text evidence="12">The sequence shown here is derived from an EMBL/GenBank/DDBJ whole genome shotgun (WGS) entry which is preliminary data.</text>
</comment>
<evidence type="ECO:0000256" key="7">
    <source>
        <dbReference type="ARBA" id="ARBA00022927"/>
    </source>
</evidence>
<name>A0A1W0A9A4_9STRA</name>
<keyword evidence="7" id="KW-0653">Protein transport</keyword>
<keyword evidence="13" id="KW-1185">Reference proteome</keyword>
<keyword evidence="3" id="KW-0813">Transport</keyword>
<dbReference type="InterPro" id="IPR019775">
    <property type="entry name" value="WD40_repeat_CS"/>
</dbReference>
<keyword evidence="4" id="KW-0963">Cytoplasm</keyword>
<dbReference type="STRING" id="74557.A0A1W0A9A4"/>
<evidence type="ECO:0000256" key="2">
    <source>
        <dbReference type="ARBA" id="ARBA00004514"/>
    </source>
</evidence>
<protein>
    <recommendedName>
        <fullName evidence="10">Peroxin-7</fullName>
    </recommendedName>
</protein>
<evidence type="ECO:0000256" key="11">
    <source>
        <dbReference type="PROSITE-ProRule" id="PRU00221"/>
    </source>
</evidence>
<comment type="subcellular location">
    <subcellularLocation>
        <location evidence="2">Cytoplasm</location>
        <location evidence="2">Cytosol</location>
    </subcellularLocation>
    <subcellularLocation>
        <location evidence="1">Peroxisome matrix</location>
    </subcellularLocation>
</comment>
<dbReference type="PANTHER" id="PTHR46027:SF1">
    <property type="entry name" value="PEROXISOMAL TARGETING SIGNAL 2 RECEPTOR"/>
    <property type="match status" value="1"/>
</dbReference>